<gene>
    <name evidence="2" type="ORF">LWI29_038329</name>
</gene>
<dbReference type="PANTHER" id="PTHR33982:SF1">
    <property type="entry name" value="OUTER ENVELOPE MEMBRANE PROTEIN 7"/>
    <property type="match status" value="1"/>
</dbReference>
<dbReference type="AlphaFoldDB" id="A0AA39RZX8"/>
<keyword evidence="3" id="KW-1185">Reference proteome</keyword>
<comment type="caution">
    <text evidence="2">The sequence shown here is derived from an EMBL/GenBank/DDBJ whole genome shotgun (WGS) entry which is preliminary data.</text>
</comment>
<name>A0AA39RZX8_ACESA</name>
<evidence type="ECO:0000256" key="1">
    <source>
        <dbReference type="SAM" id="MobiDB-lite"/>
    </source>
</evidence>
<dbReference type="EMBL" id="JAUESC010000385">
    <property type="protein sequence ID" value="KAK0580229.1"/>
    <property type="molecule type" value="Genomic_DNA"/>
</dbReference>
<sequence length="266" mass="28432">MAAITSALVAIVGVVLGWIAIEIACKPCLESGRQAIDRSLNPDYDPDDDAVSVGIRAPLNPRDPDNASATSSDAIKTKTVRWDDVETNRHSSVSPWEIERAGSVSSSNSLITSGLKRTRIGLPPGQPEFPVPVLDFGESLRFQKVLQGQEILGFNSLYDGVDSQNLHLSEMRTFLPGSNSSGIAAIGNGMRNPHVNSEVSCKGIGFGESIRFHNVLKGQEIFPKSPYGRALTTNEVRGNGGLGISDGVQDLWCQGQEMDGLNDAGL</sequence>
<evidence type="ECO:0000313" key="3">
    <source>
        <dbReference type="Proteomes" id="UP001168877"/>
    </source>
</evidence>
<feature type="region of interest" description="Disordered" evidence="1">
    <location>
        <begin position="50"/>
        <end position="72"/>
    </location>
</feature>
<reference evidence="2" key="2">
    <citation type="submission" date="2023-06" db="EMBL/GenBank/DDBJ databases">
        <authorList>
            <person name="Swenson N.G."/>
            <person name="Wegrzyn J.L."/>
            <person name="Mcevoy S.L."/>
        </authorList>
    </citation>
    <scope>NUCLEOTIDE SEQUENCE</scope>
    <source>
        <strain evidence="2">NS2018</strain>
        <tissue evidence="2">Leaf</tissue>
    </source>
</reference>
<evidence type="ECO:0000313" key="2">
    <source>
        <dbReference type="EMBL" id="KAK0580229.1"/>
    </source>
</evidence>
<organism evidence="2 3">
    <name type="scientific">Acer saccharum</name>
    <name type="common">Sugar maple</name>
    <dbReference type="NCBI Taxonomy" id="4024"/>
    <lineage>
        <taxon>Eukaryota</taxon>
        <taxon>Viridiplantae</taxon>
        <taxon>Streptophyta</taxon>
        <taxon>Embryophyta</taxon>
        <taxon>Tracheophyta</taxon>
        <taxon>Spermatophyta</taxon>
        <taxon>Magnoliopsida</taxon>
        <taxon>eudicotyledons</taxon>
        <taxon>Gunneridae</taxon>
        <taxon>Pentapetalae</taxon>
        <taxon>rosids</taxon>
        <taxon>malvids</taxon>
        <taxon>Sapindales</taxon>
        <taxon>Sapindaceae</taxon>
        <taxon>Hippocastanoideae</taxon>
        <taxon>Acereae</taxon>
        <taxon>Acer</taxon>
    </lineage>
</organism>
<accession>A0AA39RZX8</accession>
<proteinExistence type="predicted"/>
<reference evidence="2" key="1">
    <citation type="journal article" date="2022" name="Plant J.">
        <title>Strategies of tolerance reflected in two North American maple genomes.</title>
        <authorList>
            <person name="McEvoy S.L."/>
            <person name="Sezen U.U."/>
            <person name="Trouern-Trend A."/>
            <person name="McMahon S.M."/>
            <person name="Schaberg P.G."/>
            <person name="Yang J."/>
            <person name="Wegrzyn J.L."/>
            <person name="Swenson N.G."/>
        </authorList>
    </citation>
    <scope>NUCLEOTIDE SEQUENCE</scope>
    <source>
        <strain evidence="2">NS2018</strain>
    </source>
</reference>
<protein>
    <submittedName>
        <fullName evidence="2">Uncharacterized protein</fullName>
    </submittedName>
</protein>
<dbReference type="InterPro" id="IPR038944">
    <property type="entry name" value="OEP7-like"/>
</dbReference>
<dbReference type="Proteomes" id="UP001168877">
    <property type="component" value="Unassembled WGS sequence"/>
</dbReference>
<dbReference type="PANTHER" id="PTHR33982">
    <property type="entry name" value="OUTER ENVELOPE MEMBRANE PROTEIN 7-RELATED"/>
    <property type="match status" value="1"/>
</dbReference>